<organism evidence="2 3">
    <name type="scientific">Hypsizygus marmoreus</name>
    <name type="common">White beech mushroom</name>
    <name type="synonym">Agaricus marmoreus</name>
    <dbReference type="NCBI Taxonomy" id="39966"/>
    <lineage>
        <taxon>Eukaryota</taxon>
        <taxon>Fungi</taxon>
        <taxon>Dikarya</taxon>
        <taxon>Basidiomycota</taxon>
        <taxon>Agaricomycotina</taxon>
        <taxon>Agaricomycetes</taxon>
        <taxon>Agaricomycetidae</taxon>
        <taxon>Agaricales</taxon>
        <taxon>Tricholomatineae</taxon>
        <taxon>Lyophyllaceae</taxon>
        <taxon>Hypsizygus</taxon>
    </lineage>
</organism>
<dbReference type="EMBL" id="LUEZ02000010">
    <property type="protein sequence ID" value="RDB29605.1"/>
    <property type="molecule type" value="Genomic_DNA"/>
</dbReference>
<gene>
    <name evidence="2" type="ORF">Hypma_015868</name>
</gene>
<name>A0A369KAB0_HYPMA</name>
<evidence type="ECO:0000313" key="3">
    <source>
        <dbReference type="Proteomes" id="UP000076154"/>
    </source>
</evidence>
<feature type="region of interest" description="Disordered" evidence="1">
    <location>
        <begin position="151"/>
        <end position="209"/>
    </location>
</feature>
<sequence>MSSNVGDGSSRRTEGQQSGEQTHTTGEDGSGDQRSESPELPLFNSEVIREIEVFIERFRSSEISKSDAIIEILSLIRSTDISTTIQDSSFSNYLSTLDSIASQSIEANRRGQHAADGLDQSNGDNRSDRTSGPSGDEVAEILGSIVAEAGSATSSKRHYPSSDDDSSSSGEDFNASGEDGSKSNKKSISESKMPWHRRELKARKRASPSCAKTQKLLKYFGRNPGEVKQLIRLSQTAPLGFPSSEWDNIIKGNPINLDVVLSSLHHLGAPKESTGRLGSTEIKFGQNEPTRKVQTSGDWTSAWNAAIKATIFVFKHRDSELRSYAEYIKGLFASKIPSSHHLIISFDKAIRAEPVTEAKKGPLPTKSISRNSATVLTPPKDARTHQQPAPIDISVVDADSLAMQRKIARSQTDAKHGLQPKYLRYNVWRSDGSFTPTCADWTLHAKPLPPPPSSELNDPIVTKTIRENPSLFAIVTPINVDRFEKLLINHPNQPFVKSVCRGLREGFWPWADTHLPGYPITHDASLPPPADKLHAAFLRSQRDAEISKNRFSQPFGHHLLPGMYSMPIHAVPKAEPTDLRMVTNQSAGEFSLNSMVLHEDIAGYPLDNMRHLGEILLARSSVKSTSILWKSDIAEAYRLMPMHPYWQIKQVNTIDGLRHVDRNGAFGGRGTGSIWISFNALVTWIAIHVKLIEFLCAYSDDSFGPDDAHNLIRYEPYNKLMPGNQVKLLLLWDELGIPHKEKKQVFGSPLKIIGINVNPSTMTMTLPPDRLRMLIDELLKFTQYPNHKSPSFALKVWQRLAGWMNWAFNVFPLLRPSLNNVYPKISFKGKVKPDLGLYVNNAIRTDLNWAINHLSNATGTHVLRSLYWSPDVADFTIYCDACLEGMGFYYPEHQLGFYATVPPDTPSEHIFYYEALCVASALQHVTETFPSQTPIRIIIFTDNTNSVNIFSSLYSLPTYTPILKFFCDILIATSHEVRVLHVPGASNVVADALSRAQFSQAYALVPSLSIAYFQPPRLPLGAIKK</sequence>
<dbReference type="STRING" id="39966.A0A369KAB0"/>
<reference evidence="2" key="1">
    <citation type="submission" date="2018-04" db="EMBL/GenBank/DDBJ databases">
        <title>Whole genome sequencing of Hypsizygus marmoreus.</title>
        <authorList>
            <person name="Choi I.-G."/>
            <person name="Min B."/>
            <person name="Kim J.-G."/>
            <person name="Kim S."/>
            <person name="Oh Y.-L."/>
            <person name="Kong W.-S."/>
            <person name="Park H."/>
            <person name="Jeong J."/>
            <person name="Song E.-S."/>
        </authorList>
    </citation>
    <scope>NUCLEOTIDE SEQUENCE [LARGE SCALE GENOMIC DNA]</scope>
    <source>
        <strain evidence="2">51987-8</strain>
    </source>
</reference>
<dbReference type="InParanoid" id="A0A369KAB0"/>
<proteinExistence type="predicted"/>
<comment type="caution">
    <text evidence="2">The sequence shown here is derived from an EMBL/GenBank/DDBJ whole genome shotgun (WGS) entry which is preliminary data.</text>
</comment>
<keyword evidence="3" id="KW-1185">Reference proteome</keyword>
<dbReference type="Proteomes" id="UP000076154">
    <property type="component" value="Unassembled WGS sequence"/>
</dbReference>
<feature type="region of interest" description="Disordered" evidence="1">
    <location>
        <begin position="107"/>
        <end position="136"/>
    </location>
</feature>
<feature type="compositionally biased region" description="Polar residues" evidence="1">
    <location>
        <begin position="15"/>
        <end position="24"/>
    </location>
</feature>
<feature type="region of interest" description="Disordered" evidence="1">
    <location>
        <begin position="1"/>
        <end position="42"/>
    </location>
</feature>
<dbReference type="PANTHER" id="PTHR33050">
    <property type="entry name" value="REVERSE TRANSCRIPTASE DOMAIN-CONTAINING PROTEIN"/>
    <property type="match status" value="1"/>
</dbReference>
<dbReference type="InterPro" id="IPR043502">
    <property type="entry name" value="DNA/RNA_pol_sf"/>
</dbReference>
<dbReference type="OrthoDB" id="198652at2759"/>
<evidence type="ECO:0000256" key="1">
    <source>
        <dbReference type="SAM" id="MobiDB-lite"/>
    </source>
</evidence>
<dbReference type="PANTHER" id="PTHR33050:SF7">
    <property type="entry name" value="RIBONUCLEASE H"/>
    <property type="match status" value="1"/>
</dbReference>
<dbReference type="InterPro" id="IPR052055">
    <property type="entry name" value="Hepadnavirus_pol/RT"/>
</dbReference>
<protein>
    <submittedName>
        <fullName evidence="2">Uncharacterized protein</fullName>
    </submittedName>
</protein>
<dbReference type="SUPFAM" id="SSF56672">
    <property type="entry name" value="DNA/RNA polymerases"/>
    <property type="match status" value="1"/>
</dbReference>
<accession>A0A369KAB0</accession>
<evidence type="ECO:0000313" key="2">
    <source>
        <dbReference type="EMBL" id="RDB29605.1"/>
    </source>
</evidence>
<feature type="compositionally biased region" description="Basic residues" evidence="1">
    <location>
        <begin position="194"/>
        <end position="206"/>
    </location>
</feature>
<dbReference type="AlphaFoldDB" id="A0A369KAB0"/>